<dbReference type="AlphaFoldDB" id="A0A9X2MF80"/>
<protein>
    <submittedName>
        <fullName evidence="8">Cys-rich peptide radical SAM maturase CcpM</fullName>
    </submittedName>
</protein>
<comment type="cofactor">
    <cofactor evidence="1">
        <name>[4Fe-4S] cluster</name>
        <dbReference type="ChEBI" id="CHEBI:49883"/>
    </cofactor>
</comment>
<dbReference type="InterPro" id="IPR007197">
    <property type="entry name" value="rSAM"/>
</dbReference>
<dbReference type="SFLD" id="SFLDG01386">
    <property type="entry name" value="main_SPASM_domain-containing"/>
    <property type="match status" value="1"/>
</dbReference>
<evidence type="ECO:0000256" key="5">
    <source>
        <dbReference type="ARBA" id="ARBA00023004"/>
    </source>
</evidence>
<dbReference type="PROSITE" id="PS01305">
    <property type="entry name" value="MOAA_NIFB_PQQE"/>
    <property type="match status" value="1"/>
</dbReference>
<evidence type="ECO:0000259" key="7">
    <source>
        <dbReference type="Pfam" id="PF04055"/>
    </source>
</evidence>
<dbReference type="PANTHER" id="PTHR43273">
    <property type="entry name" value="ANAEROBIC SULFATASE-MATURATING ENZYME HOMOLOG ASLB-RELATED"/>
    <property type="match status" value="1"/>
</dbReference>
<evidence type="ECO:0000256" key="2">
    <source>
        <dbReference type="ARBA" id="ARBA00022485"/>
    </source>
</evidence>
<organism evidence="8 9">
    <name type="scientific">Terrisporobacter muris</name>
    <dbReference type="NCBI Taxonomy" id="2963284"/>
    <lineage>
        <taxon>Bacteria</taxon>
        <taxon>Bacillati</taxon>
        <taxon>Bacillota</taxon>
        <taxon>Clostridia</taxon>
        <taxon>Peptostreptococcales</taxon>
        <taxon>Peptostreptococcaceae</taxon>
        <taxon>Terrisporobacter</taxon>
    </lineage>
</organism>
<dbReference type="SFLD" id="SFLDG01384">
    <property type="entry name" value="thioether_bond_formation_requi"/>
    <property type="match status" value="1"/>
</dbReference>
<evidence type="ECO:0000256" key="1">
    <source>
        <dbReference type="ARBA" id="ARBA00001966"/>
    </source>
</evidence>
<keyword evidence="2" id="KW-0004">4Fe-4S</keyword>
<evidence type="ECO:0000313" key="9">
    <source>
        <dbReference type="Proteomes" id="UP001140817"/>
    </source>
</evidence>
<dbReference type="Gene3D" id="3.20.20.70">
    <property type="entry name" value="Aldolase class I"/>
    <property type="match status" value="1"/>
</dbReference>
<keyword evidence="5" id="KW-0408">Iron</keyword>
<dbReference type="InterPro" id="IPR058240">
    <property type="entry name" value="rSAM_sf"/>
</dbReference>
<dbReference type="InterPro" id="IPR023867">
    <property type="entry name" value="Sulphatase_maturase_rSAM"/>
</dbReference>
<dbReference type="CDD" id="cd01335">
    <property type="entry name" value="Radical_SAM"/>
    <property type="match status" value="1"/>
</dbReference>
<evidence type="ECO:0000313" key="8">
    <source>
        <dbReference type="EMBL" id="MCR1824680.1"/>
    </source>
</evidence>
<keyword evidence="3" id="KW-0949">S-adenosyl-L-methionine</keyword>
<proteinExistence type="predicted"/>
<dbReference type="GO" id="GO:0046872">
    <property type="term" value="F:metal ion binding"/>
    <property type="evidence" value="ECO:0007669"/>
    <property type="project" value="UniProtKB-KW"/>
</dbReference>
<dbReference type="InterPro" id="IPR000385">
    <property type="entry name" value="MoaA_NifB_PqqE_Fe-S-bd_CS"/>
</dbReference>
<dbReference type="Pfam" id="PF04055">
    <property type="entry name" value="Radical_SAM"/>
    <property type="match status" value="1"/>
</dbReference>
<feature type="domain" description="Radical SAM core" evidence="7">
    <location>
        <begin position="80"/>
        <end position="245"/>
    </location>
</feature>
<dbReference type="SUPFAM" id="SSF102114">
    <property type="entry name" value="Radical SAM enzymes"/>
    <property type="match status" value="1"/>
</dbReference>
<feature type="non-terminal residue" evidence="8">
    <location>
        <position position="1"/>
    </location>
</feature>
<dbReference type="SFLD" id="SFLDG01067">
    <property type="entry name" value="SPASM/twitch_domain_containing"/>
    <property type="match status" value="1"/>
</dbReference>
<name>A0A9X2MF80_9FIRM</name>
<dbReference type="InterPro" id="IPR024001">
    <property type="entry name" value="Cys-rich_pep_rSAM_mat_CcpM"/>
</dbReference>
<dbReference type="InterPro" id="IPR013785">
    <property type="entry name" value="Aldolase_TIM"/>
</dbReference>
<dbReference type="SFLD" id="SFLDS00029">
    <property type="entry name" value="Radical_SAM"/>
    <property type="match status" value="1"/>
</dbReference>
<keyword evidence="9" id="KW-1185">Reference proteome</keyword>
<evidence type="ECO:0000256" key="3">
    <source>
        <dbReference type="ARBA" id="ARBA00022691"/>
    </source>
</evidence>
<accession>A0A9X2MF80</accession>
<dbReference type="PANTHER" id="PTHR43273:SF8">
    <property type="entry name" value="RADICAL SAM DOMAIN PROTEIN"/>
    <property type="match status" value="1"/>
</dbReference>
<dbReference type="GO" id="GO:0016491">
    <property type="term" value="F:oxidoreductase activity"/>
    <property type="evidence" value="ECO:0007669"/>
    <property type="project" value="InterPro"/>
</dbReference>
<dbReference type="RefSeq" id="WP_257560770.1">
    <property type="nucleotide sequence ID" value="NZ_JANKBY010000372.1"/>
</dbReference>
<comment type="caution">
    <text evidence="8">The sequence shown here is derived from an EMBL/GenBank/DDBJ whole genome shotgun (WGS) entry which is preliminary data.</text>
</comment>
<gene>
    <name evidence="8" type="primary">ccpM</name>
    <name evidence="8" type="ORF">NSA58_18020</name>
</gene>
<dbReference type="NCBIfam" id="TIGR04068">
    <property type="entry name" value="rSAM_ocin_clost"/>
    <property type="match status" value="1"/>
</dbReference>
<dbReference type="Proteomes" id="UP001140817">
    <property type="component" value="Unassembled WGS sequence"/>
</dbReference>
<dbReference type="GO" id="GO:0051539">
    <property type="term" value="F:4 iron, 4 sulfur cluster binding"/>
    <property type="evidence" value="ECO:0007669"/>
    <property type="project" value="UniProtKB-KW"/>
</dbReference>
<evidence type="ECO:0000256" key="6">
    <source>
        <dbReference type="ARBA" id="ARBA00023014"/>
    </source>
</evidence>
<keyword evidence="4" id="KW-0479">Metal-binding</keyword>
<evidence type="ECO:0000256" key="4">
    <source>
        <dbReference type="ARBA" id="ARBA00022723"/>
    </source>
</evidence>
<keyword evidence="6" id="KW-0411">Iron-sulfur</keyword>
<dbReference type="EMBL" id="JANKBY010000372">
    <property type="protein sequence ID" value="MCR1824680.1"/>
    <property type="molecule type" value="Genomic_DNA"/>
</dbReference>
<reference evidence="8" key="1">
    <citation type="submission" date="2022-07" db="EMBL/GenBank/DDBJ databases">
        <title>Enhanced cultured diversity of the mouse gut microbiota enables custom-made synthetic communities.</title>
        <authorList>
            <person name="Afrizal A."/>
        </authorList>
    </citation>
    <scope>NUCLEOTIDE SEQUENCE</scope>
    <source>
        <strain evidence="8">DSM 29186</strain>
    </source>
</reference>
<sequence length="455" mass="52732">YIYDVNTNKILEISKDLYAYLKEYLYSDKNSNLNAKVEKELNNLKKHGFLKNKRIEKTEHPDTKFLKYYIDNKLSSVVLQVTQNCNLRCDYCIYSGSYNNRVHSNKRMNFNTAKKAVDYLIQHSKQLNEINISFYGGEPLLEFELIKKIVEYAKDLAQGKYITFNLTTNATLFTPEIVEYFVKHNITAMISLDGNEEIHDKSRVFASSGKGTHKFVLKNLQFIKENYPEYYKNNITFNTVVLPENQYTCIHDFVSIEELLKDSYFLESDVSQHNTDKEFKMSDDYVFGKNYGRFLILLSKLNIVDSKNLSPLLQVANSVFDGFIADRNITRIELPTVSHHSGPCLPGVYRAFITTDGDIYPCEKVSEKSCLSKIGTLDDGIDLEKASKLLNIGQFYEEKCFNCWSYTNCGICIAKLNEIDRSEEEIEPQYCDLIKYTTESNMKDYCVLKSLGYQY</sequence>